<organism evidence="3 4">
    <name type="scientific">Fuerstiella marisgermanici</name>
    <dbReference type="NCBI Taxonomy" id="1891926"/>
    <lineage>
        <taxon>Bacteria</taxon>
        <taxon>Pseudomonadati</taxon>
        <taxon>Planctomycetota</taxon>
        <taxon>Planctomycetia</taxon>
        <taxon>Planctomycetales</taxon>
        <taxon>Planctomycetaceae</taxon>
        <taxon>Fuerstiella</taxon>
    </lineage>
</organism>
<evidence type="ECO:0000256" key="1">
    <source>
        <dbReference type="SAM" id="MobiDB-lite"/>
    </source>
</evidence>
<keyword evidence="2" id="KW-0812">Transmembrane</keyword>
<feature type="compositionally biased region" description="Gly residues" evidence="1">
    <location>
        <begin position="554"/>
        <end position="567"/>
    </location>
</feature>
<dbReference type="EMBL" id="CP017641">
    <property type="protein sequence ID" value="APZ92823.1"/>
    <property type="molecule type" value="Genomic_DNA"/>
</dbReference>
<feature type="region of interest" description="Disordered" evidence="1">
    <location>
        <begin position="780"/>
        <end position="806"/>
    </location>
</feature>
<feature type="region of interest" description="Disordered" evidence="1">
    <location>
        <begin position="904"/>
        <end position="923"/>
    </location>
</feature>
<protein>
    <submittedName>
        <fullName evidence="3">Uncharacterized protein</fullName>
    </submittedName>
</protein>
<keyword evidence="4" id="KW-1185">Reference proteome</keyword>
<dbReference type="OrthoDB" id="219623at2"/>
<dbReference type="Proteomes" id="UP000187735">
    <property type="component" value="Chromosome"/>
</dbReference>
<keyword evidence="2" id="KW-1133">Transmembrane helix</keyword>
<evidence type="ECO:0000313" key="4">
    <source>
        <dbReference type="Proteomes" id="UP000187735"/>
    </source>
</evidence>
<dbReference type="KEGG" id="fmr:Fuma_02435"/>
<feature type="transmembrane region" description="Helical" evidence="2">
    <location>
        <begin position="16"/>
        <end position="38"/>
    </location>
</feature>
<sequence length="1863" mass="203477">MKRCKQNQTNTRRGSTLVIVIALLGLLTFTGMVFYTFASQELASANYFSEAAKAQTSEPANVFDWGLRHILVGPNDNEVNSILYSPTRRHSLVRNQFGNDLSPHTGQGLPFPIYNAGVPELPGGIPSNAVDFMLDMVDSPMAWGLMPNQDAANAELSNLFERRGAQQGILPSPDVDYTYPDLNNMFLAYRGYAIRDNAEDVNNNGTLDAGEDRNGNGVLDVPTPRYEAIPVTIPSYFRPQYMKTSGTTRNGFYVPTDPNWATEDPTITALAKRSFRPHPSHLVRNQQTNDVLPRYLTAAAAASNGVASGGFPFLPGNDGSSQDDPAIQGELGFWTGSHPRVYELDVDNDQFSEVDANGTSYTTKEGIWMDLHFPLQEHVDSGGFTRLYVVLHSFTIYDLDSLINVNVHGNLNNMTRTGNVPAIVSSGSFGDRMLSASHHGLGPHEINPTYALRRDTRPPASGTTFESQIPADARNEFTQHYGRGPLSAIEQANMELFWLLTGRADYDTSGAIDDIIPGRWGDVQNLYFALTGAKEVGDYPRPGRSDNSRRTVSAGGGPRFGGAINGAGRAGYDDNQNAYEGEALLNAGRVRSYGKPVDFGGTGRNTTHNVTGFAGGTPLATPNGGNPLNPIMSVATNPASWPRYFNYNIAREMPTTSGGGGAIRYTPRYIFGVDQTFNNGVPASDDLIVNPFFDMLFEDPLETIFYSELAQRPADNVFGPQDMFELHMTALDIANSQETPSDRMSQVAPWAFDASSQNRELITTYSNSFRYVPFSHPFGNDGRPGKRGLDDDGDGTVDEPDEVLAGGYRDSDRISRWWEFSADTDGADRDNDGFPDGDGNAEFPPAFGTTNLNGRPYSRSDPFRPQTRRAVTVEAGDTTDLFGQLPISINHVLDVDRVWDQLGPDGIANSGDETSKAPPEGTPEFLSYMQRSGLRFRPLTEHPDEEETGVRAETVAYTLELASDSDPNTFTYATNVRFPPQTPAQREFWARRDRQQLARDIYVLLYTLGGARNDAAGVVKNYLGINDPALVPDALDPMVPGNPHPEALYTHDQLRRMAQFAVNLVDSLDTDNVVTKFEYDKNLSNGWNLDDDPYTADFPSAVLAGSVPSPNSLPVADYNLVTSGGLSPEDSGVPDVGDIDGDGNTTEIVSYDRGVVYGVEAQQLAFDEVFAVRSPELTMDHPATPYNDEDVSGTIDAHDFLQIEITNVQPLNVSLGADATTKDNCVWRIARFDRNNGADAPIAAPNDFDRAIVLLQDALAGGFVPPGGSLTISTGSPELTSSGGVELDMSEFYVDYNSPNMYASEDVFERIAPDVDAATNDITTATRECDIDLHHTNHLSTGFVARVLEDDSSITGDGTVTSTKGKFLETLSTYAGCDTFVNNVPPPSSAFPAGRFASSGDVGFDLVLQRRVNPNMPSLSQTANPWVNVDRIRVTFTPFGITLAMTDPLDIQNELLNLRSNERNQPLNAESETTYPNTAKANHRYNSITNANSNALPQWNLYQPHFDRDFVSNSELLNLPVYGPELVTQRLDWSRLPPFAQGQGAAANNALISSASAMFLQPDFTDVTPGTAPNSDLFLDQANDNRWYRILQFVEVPSRVHRMLGNYLAQNRVPGKLNLNMLRHREVFAGLIDDPFLMDVAADANATPYYTGAGTDPGNEFNDGNFTHPAGAPTGRDRWHEFVNDRDGIVRTYDPGSTNSVDGAARVWAPGLPGSQPYRAATIDGGFESTIWRRLENDRADGNPASNRNWAEIGTAAQHITPPASSTTVERHQLLSKIANNTTTVSNSFIVFATAGYFEAYQDPATGLVQVGGAFDLDEDGTTADDHKRAIFLIDRSEAINAFDAGSGDFDWESLVKARLEIQ</sequence>
<feature type="compositionally biased region" description="Acidic residues" evidence="1">
    <location>
        <begin position="791"/>
        <end position="802"/>
    </location>
</feature>
<proteinExistence type="predicted"/>
<accession>A0A1P8WFK8</accession>
<evidence type="ECO:0000313" key="3">
    <source>
        <dbReference type="EMBL" id="APZ92823.1"/>
    </source>
</evidence>
<feature type="region of interest" description="Disordered" evidence="1">
    <location>
        <begin position="539"/>
        <end position="567"/>
    </location>
</feature>
<gene>
    <name evidence="3" type="ORF">Fuma_02435</name>
</gene>
<dbReference type="STRING" id="1891926.Fuma_02435"/>
<dbReference type="RefSeq" id="WP_077024390.1">
    <property type="nucleotide sequence ID" value="NZ_CP017641.1"/>
</dbReference>
<name>A0A1P8WFK8_9PLAN</name>
<feature type="compositionally biased region" description="Basic and acidic residues" evidence="1">
    <location>
        <begin position="539"/>
        <end position="549"/>
    </location>
</feature>
<keyword evidence="2" id="KW-0472">Membrane</keyword>
<reference evidence="3 4" key="1">
    <citation type="journal article" date="2016" name="Front. Microbiol.">
        <title>Fuerstia marisgermanicae gen. nov., sp. nov., an Unusual Member of the Phylum Planctomycetes from the German Wadden Sea.</title>
        <authorList>
            <person name="Kohn T."/>
            <person name="Heuer A."/>
            <person name="Jogler M."/>
            <person name="Vollmers J."/>
            <person name="Boedeker C."/>
            <person name="Bunk B."/>
            <person name="Rast P."/>
            <person name="Borchert D."/>
            <person name="Glockner I."/>
            <person name="Freese H.M."/>
            <person name="Klenk H.P."/>
            <person name="Overmann J."/>
            <person name="Kaster A.K."/>
            <person name="Rohde M."/>
            <person name="Wiegand S."/>
            <person name="Jogler C."/>
        </authorList>
    </citation>
    <scope>NUCLEOTIDE SEQUENCE [LARGE SCALE GENOMIC DNA]</scope>
    <source>
        <strain evidence="3 4">NH11</strain>
    </source>
</reference>
<evidence type="ECO:0000256" key="2">
    <source>
        <dbReference type="SAM" id="Phobius"/>
    </source>
</evidence>